<sequence length="83" mass="8693">MPRFKTTQGAGDIPTSKGSDPVPGVIGVNPSTKSVGVLKNYNLKAGGVEFVFDAKTITFVAGSPTSGLFQRLHSSKVSANNRR</sequence>
<comment type="caution">
    <text evidence="3">The sequence shown here is derived from an EMBL/GenBank/DDBJ whole genome shotgun (WGS) entry which is preliminary data.</text>
</comment>
<evidence type="ECO:0000313" key="3">
    <source>
        <dbReference type="EMBL" id="MFC4305234.1"/>
    </source>
</evidence>
<evidence type="ECO:0000313" key="4">
    <source>
        <dbReference type="Proteomes" id="UP001595755"/>
    </source>
</evidence>
<evidence type="ECO:0000259" key="2">
    <source>
        <dbReference type="Pfam" id="PF15537"/>
    </source>
</evidence>
<dbReference type="Proteomes" id="UP001595755">
    <property type="component" value="Unassembled WGS sequence"/>
</dbReference>
<protein>
    <submittedName>
        <fullName evidence="3">Polymorphic toxin type 43 domain-containing protein</fullName>
    </submittedName>
</protein>
<dbReference type="Pfam" id="PF15537">
    <property type="entry name" value="Ntox43"/>
    <property type="match status" value="1"/>
</dbReference>
<keyword evidence="4" id="KW-1185">Reference proteome</keyword>
<dbReference type="InterPro" id="IPR029106">
    <property type="entry name" value="Ntox43"/>
</dbReference>
<feature type="domain" description="Bacterial toxin 43" evidence="2">
    <location>
        <begin position="15"/>
        <end position="63"/>
    </location>
</feature>
<accession>A0ABV8SFR7</accession>
<dbReference type="RefSeq" id="WP_204603868.1">
    <property type="nucleotide sequence ID" value="NZ_JBHSED010000036.1"/>
</dbReference>
<proteinExistence type="predicted"/>
<dbReference type="EMBL" id="JBHSED010000036">
    <property type="protein sequence ID" value="MFC4305234.1"/>
    <property type="molecule type" value="Genomic_DNA"/>
</dbReference>
<evidence type="ECO:0000256" key="1">
    <source>
        <dbReference type="SAM" id="MobiDB-lite"/>
    </source>
</evidence>
<reference evidence="4" key="1">
    <citation type="journal article" date="2019" name="Int. J. Syst. Evol. Microbiol.">
        <title>The Global Catalogue of Microorganisms (GCM) 10K type strain sequencing project: providing services to taxonomists for standard genome sequencing and annotation.</title>
        <authorList>
            <consortium name="The Broad Institute Genomics Platform"/>
            <consortium name="The Broad Institute Genome Sequencing Center for Infectious Disease"/>
            <person name="Wu L."/>
            <person name="Ma J."/>
        </authorList>
    </citation>
    <scope>NUCLEOTIDE SEQUENCE [LARGE SCALE GENOMIC DNA]</scope>
    <source>
        <strain evidence="4">CGMCC 4.1641</strain>
    </source>
</reference>
<name>A0ABV8SFR7_9BACL</name>
<gene>
    <name evidence="3" type="ORF">ACFO1S_17520</name>
</gene>
<feature type="region of interest" description="Disordered" evidence="1">
    <location>
        <begin position="1"/>
        <end position="25"/>
    </location>
</feature>
<organism evidence="3 4">
    <name type="scientific">Cohnella boryungensis</name>
    <dbReference type="NCBI Taxonomy" id="768479"/>
    <lineage>
        <taxon>Bacteria</taxon>
        <taxon>Bacillati</taxon>
        <taxon>Bacillota</taxon>
        <taxon>Bacilli</taxon>
        <taxon>Bacillales</taxon>
        <taxon>Paenibacillaceae</taxon>
        <taxon>Cohnella</taxon>
    </lineage>
</organism>